<evidence type="ECO:0000313" key="1">
    <source>
        <dbReference type="EMBL" id="MBB4693511.1"/>
    </source>
</evidence>
<reference evidence="1 2" key="1">
    <citation type="submission" date="2020-08" db="EMBL/GenBank/DDBJ databases">
        <title>Sequencing the genomes of 1000 actinobacteria strains.</title>
        <authorList>
            <person name="Klenk H.-P."/>
        </authorList>
    </citation>
    <scope>NUCLEOTIDE SEQUENCE [LARGE SCALE GENOMIC DNA]</scope>
    <source>
        <strain evidence="1 2">DSM 45518</strain>
    </source>
</reference>
<name>A0A7W7CRR1_9ACTN</name>
<comment type="caution">
    <text evidence="1">The sequence shown here is derived from an EMBL/GenBank/DDBJ whole genome shotgun (WGS) entry which is preliminary data.</text>
</comment>
<accession>A0A7W7CRR1</accession>
<dbReference type="AlphaFoldDB" id="A0A7W7CRR1"/>
<dbReference type="Proteomes" id="UP000542742">
    <property type="component" value="Unassembled WGS sequence"/>
</dbReference>
<evidence type="ECO:0000313" key="2">
    <source>
        <dbReference type="Proteomes" id="UP000542742"/>
    </source>
</evidence>
<protein>
    <submittedName>
        <fullName evidence="1">Uncharacterized protein</fullName>
    </submittedName>
</protein>
<keyword evidence="2" id="KW-1185">Reference proteome</keyword>
<gene>
    <name evidence="1" type="ORF">BKA14_003659</name>
</gene>
<sequence length="52" mass="5401">MALGRARDERTQVFANAGGSITAETSAVVQRVRGAAEGGRLLHPPGVSLKKL</sequence>
<organism evidence="1 2">
    <name type="scientific">Paractinoplanes abujensis</name>
    <dbReference type="NCBI Taxonomy" id="882441"/>
    <lineage>
        <taxon>Bacteria</taxon>
        <taxon>Bacillati</taxon>
        <taxon>Actinomycetota</taxon>
        <taxon>Actinomycetes</taxon>
        <taxon>Micromonosporales</taxon>
        <taxon>Micromonosporaceae</taxon>
        <taxon>Paractinoplanes</taxon>
    </lineage>
</organism>
<dbReference type="EMBL" id="JACHMF010000001">
    <property type="protein sequence ID" value="MBB4693511.1"/>
    <property type="molecule type" value="Genomic_DNA"/>
</dbReference>
<proteinExistence type="predicted"/>